<comment type="caution">
    <text evidence="1">The sequence shown here is derived from an EMBL/GenBank/DDBJ whole genome shotgun (WGS) entry which is preliminary data.</text>
</comment>
<gene>
    <name evidence="1" type="ORF">ACFOY7_00255</name>
</gene>
<keyword evidence="2" id="KW-1185">Reference proteome</keyword>
<evidence type="ECO:0000313" key="2">
    <source>
        <dbReference type="Proteomes" id="UP001595882"/>
    </source>
</evidence>
<dbReference type="Proteomes" id="UP001595882">
    <property type="component" value="Unassembled WGS sequence"/>
</dbReference>
<organism evidence="1 2">
    <name type="scientific">Gracilibacillus xinjiangensis</name>
    <dbReference type="NCBI Taxonomy" id="1193282"/>
    <lineage>
        <taxon>Bacteria</taxon>
        <taxon>Bacillati</taxon>
        <taxon>Bacillota</taxon>
        <taxon>Bacilli</taxon>
        <taxon>Bacillales</taxon>
        <taxon>Bacillaceae</taxon>
        <taxon>Gracilibacillus</taxon>
    </lineage>
</organism>
<dbReference type="RefSeq" id="WP_390248203.1">
    <property type="nucleotide sequence ID" value="NZ_JBHSDT010000001.1"/>
</dbReference>
<protein>
    <submittedName>
        <fullName evidence="1">YtxH domain-containing protein</fullName>
    </submittedName>
</protein>
<proteinExistence type="predicted"/>
<accession>A0ABV8WRK7</accession>
<dbReference type="EMBL" id="JBHSDT010000001">
    <property type="protein sequence ID" value="MFC4401528.1"/>
    <property type="molecule type" value="Genomic_DNA"/>
</dbReference>
<reference evidence="2" key="1">
    <citation type="journal article" date="2019" name="Int. J. Syst. Evol. Microbiol.">
        <title>The Global Catalogue of Microorganisms (GCM) 10K type strain sequencing project: providing services to taxonomists for standard genome sequencing and annotation.</title>
        <authorList>
            <consortium name="The Broad Institute Genomics Platform"/>
            <consortium name="The Broad Institute Genome Sequencing Center for Infectious Disease"/>
            <person name="Wu L."/>
            <person name="Ma J."/>
        </authorList>
    </citation>
    <scope>NUCLEOTIDE SEQUENCE [LARGE SCALE GENOMIC DNA]</scope>
    <source>
        <strain evidence="2">CCUG 37865</strain>
    </source>
</reference>
<sequence length="91" mass="10196">MGKKLLLKGIITGAAVGGLLTLFDRDTRNFVNRKCLQSKENISYFVKNPADFVHQINSTYQKCSSQLTNGLSQAMDIMQQLEEITGNKENK</sequence>
<evidence type="ECO:0000313" key="1">
    <source>
        <dbReference type="EMBL" id="MFC4401528.1"/>
    </source>
</evidence>
<name>A0ABV8WRK7_9BACI</name>